<dbReference type="Pfam" id="PF10604">
    <property type="entry name" value="Polyketide_cyc2"/>
    <property type="match status" value="1"/>
</dbReference>
<gene>
    <name evidence="1" type="ORF">GCM10025864_08290</name>
</gene>
<dbReference type="InterPro" id="IPR019587">
    <property type="entry name" value="Polyketide_cyclase/dehydratase"/>
</dbReference>
<protein>
    <recommendedName>
        <fullName evidence="3">Polyketide cyclase / dehydrase and lipid transport</fullName>
    </recommendedName>
</protein>
<dbReference type="InterPro" id="IPR023393">
    <property type="entry name" value="START-like_dom_sf"/>
</dbReference>
<comment type="caution">
    <text evidence="1">The sequence shown here is derived from an EMBL/GenBank/DDBJ whole genome shotgun (WGS) entry which is preliminary data.</text>
</comment>
<proteinExistence type="predicted"/>
<dbReference type="Gene3D" id="3.30.530.20">
    <property type="match status" value="1"/>
</dbReference>
<keyword evidence="2" id="KW-1185">Reference proteome</keyword>
<organism evidence="1 2">
    <name type="scientific">Luteimicrobium album</name>
    <dbReference type="NCBI Taxonomy" id="1054550"/>
    <lineage>
        <taxon>Bacteria</taxon>
        <taxon>Bacillati</taxon>
        <taxon>Actinomycetota</taxon>
        <taxon>Actinomycetes</taxon>
        <taxon>Micrococcales</taxon>
        <taxon>Luteimicrobium</taxon>
    </lineage>
</organism>
<name>A0ABQ6HZX1_9MICO</name>
<dbReference type="SUPFAM" id="SSF55961">
    <property type="entry name" value="Bet v1-like"/>
    <property type="match status" value="1"/>
</dbReference>
<accession>A0ABQ6HZX1</accession>
<sequence length="91" mass="9858">MNVARIFDVDPGRSFAWRTVSGTDADGTRTVVPSGPGRCRVVLRTVSRPSGALETVLRPLVARALRRQLVTSTGRLADLLRTDEPVARTDA</sequence>
<evidence type="ECO:0000313" key="2">
    <source>
        <dbReference type="Proteomes" id="UP001157091"/>
    </source>
</evidence>
<dbReference type="Proteomes" id="UP001157091">
    <property type="component" value="Unassembled WGS sequence"/>
</dbReference>
<evidence type="ECO:0000313" key="1">
    <source>
        <dbReference type="EMBL" id="GMA23070.1"/>
    </source>
</evidence>
<evidence type="ECO:0008006" key="3">
    <source>
        <dbReference type="Google" id="ProtNLM"/>
    </source>
</evidence>
<reference evidence="2" key="1">
    <citation type="journal article" date="2019" name="Int. J. Syst. Evol. Microbiol.">
        <title>The Global Catalogue of Microorganisms (GCM) 10K type strain sequencing project: providing services to taxonomists for standard genome sequencing and annotation.</title>
        <authorList>
            <consortium name="The Broad Institute Genomics Platform"/>
            <consortium name="The Broad Institute Genome Sequencing Center for Infectious Disease"/>
            <person name="Wu L."/>
            <person name="Ma J."/>
        </authorList>
    </citation>
    <scope>NUCLEOTIDE SEQUENCE [LARGE SCALE GENOMIC DNA]</scope>
    <source>
        <strain evidence="2">NBRC 106348</strain>
    </source>
</reference>
<dbReference type="EMBL" id="BSUK01000001">
    <property type="protein sequence ID" value="GMA23070.1"/>
    <property type="molecule type" value="Genomic_DNA"/>
</dbReference>